<dbReference type="EMBL" id="CAJOAY010025153">
    <property type="protein sequence ID" value="CAF4380983.1"/>
    <property type="molecule type" value="Genomic_DNA"/>
</dbReference>
<organism evidence="4 5">
    <name type="scientific">Adineta steineri</name>
    <dbReference type="NCBI Taxonomy" id="433720"/>
    <lineage>
        <taxon>Eukaryota</taxon>
        <taxon>Metazoa</taxon>
        <taxon>Spiralia</taxon>
        <taxon>Gnathifera</taxon>
        <taxon>Rotifera</taxon>
        <taxon>Eurotatoria</taxon>
        <taxon>Bdelloidea</taxon>
        <taxon>Adinetida</taxon>
        <taxon>Adinetidae</taxon>
        <taxon>Adineta</taxon>
    </lineage>
</organism>
<dbReference type="InterPro" id="IPR036259">
    <property type="entry name" value="MFS_trans_sf"/>
</dbReference>
<dbReference type="Proteomes" id="UP000663881">
    <property type="component" value="Unassembled WGS sequence"/>
</dbReference>
<evidence type="ECO:0000256" key="2">
    <source>
        <dbReference type="SAM" id="Phobius"/>
    </source>
</evidence>
<keyword evidence="2" id="KW-0812">Transmembrane</keyword>
<dbReference type="SUPFAM" id="SSF103473">
    <property type="entry name" value="MFS general substrate transporter"/>
    <property type="match status" value="1"/>
</dbReference>
<evidence type="ECO:0000313" key="4">
    <source>
        <dbReference type="EMBL" id="CAF4380983.1"/>
    </source>
</evidence>
<proteinExistence type="predicted"/>
<dbReference type="AlphaFoldDB" id="A0A820MWG4"/>
<name>A0A820MWG4_9BILA</name>
<comment type="subcellular location">
    <subcellularLocation>
        <location evidence="1">Membrane</location>
        <topology evidence="1">Multi-pass membrane protein</topology>
    </subcellularLocation>
</comment>
<dbReference type="InterPro" id="IPR020846">
    <property type="entry name" value="MFS_dom"/>
</dbReference>
<evidence type="ECO:0000256" key="1">
    <source>
        <dbReference type="ARBA" id="ARBA00004141"/>
    </source>
</evidence>
<feature type="non-terminal residue" evidence="4">
    <location>
        <position position="1"/>
    </location>
</feature>
<feature type="transmembrane region" description="Helical" evidence="2">
    <location>
        <begin position="44"/>
        <end position="62"/>
    </location>
</feature>
<reference evidence="4" key="1">
    <citation type="submission" date="2021-02" db="EMBL/GenBank/DDBJ databases">
        <authorList>
            <person name="Nowell W R."/>
        </authorList>
    </citation>
    <scope>NUCLEOTIDE SEQUENCE</scope>
</reference>
<dbReference type="PROSITE" id="PS50850">
    <property type="entry name" value="MFS"/>
    <property type="match status" value="1"/>
</dbReference>
<keyword evidence="2" id="KW-0472">Membrane</keyword>
<comment type="caution">
    <text evidence="4">The sequence shown here is derived from an EMBL/GenBank/DDBJ whole genome shotgun (WGS) entry which is preliminary data.</text>
</comment>
<feature type="domain" description="Major facilitator superfamily (MFS) profile" evidence="3">
    <location>
        <begin position="1"/>
        <end position="85"/>
    </location>
</feature>
<dbReference type="Gene3D" id="1.20.1250.20">
    <property type="entry name" value="MFS general substrate transporter like domains"/>
    <property type="match status" value="1"/>
</dbReference>
<accession>A0A820MWG4</accession>
<dbReference type="GO" id="GO:0016020">
    <property type="term" value="C:membrane"/>
    <property type="evidence" value="ECO:0007669"/>
    <property type="project" value="UniProtKB-SubCell"/>
</dbReference>
<gene>
    <name evidence="4" type="ORF">OKA104_LOCUS50358</name>
</gene>
<dbReference type="GO" id="GO:0022857">
    <property type="term" value="F:transmembrane transporter activity"/>
    <property type="evidence" value="ECO:0007669"/>
    <property type="project" value="InterPro"/>
</dbReference>
<sequence length="85" mass="9686">MTKIRIHGQTRKLDPIYNYSNEYGQTVLTEYEALCNKARVKLPYIVYIIGLILGGLVFGYLADYSGRKMILSGSMWTACILSIFQ</sequence>
<evidence type="ECO:0000259" key="3">
    <source>
        <dbReference type="PROSITE" id="PS50850"/>
    </source>
</evidence>
<keyword evidence="2" id="KW-1133">Transmembrane helix</keyword>
<evidence type="ECO:0000313" key="5">
    <source>
        <dbReference type="Proteomes" id="UP000663881"/>
    </source>
</evidence>
<protein>
    <recommendedName>
        <fullName evidence="3">Major facilitator superfamily (MFS) profile domain-containing protein</fullName>
    </recommendedName>
</protein>